<evidence type="ECO:0000313" key="3">
    <source>
        <dbReference type="Proteomes" id="UP000326198"/>
    </source>
</evidence>
<evidence type="ECO:0000256" key="1">
    <source>
        <dbReference type="SAM" id="Coils"/>
    </source>
</evidence>
<accession>A0A5N7BET5</accession>
<feature type="coiled-coil region" evidence="1">
    <location>
        <begin position="79"/>
        <end position="106"/>
    </location>
</feature>
<keyword evidence="3" id="KW-1185">Reference proteome</keyword>
<reference evidence="2 3" key="1">
    <citation type="submission" date="2019-04" db="EMBL/GenBank/DDBJ databases">
        <title>Friends and foes A comparative genomics studyof 23 Aspergillus species from section Flavi.</title>
        <authorList>
            <consortium name="DOE Joint Genome Institute"/>
            <person name="Kjaerbolling I."/>
            <person name="Vesth T."/>
            <person name="Frisvad J.C."/>
            <person name="Nybo J.L."/>
            <person name="Theobald S."/>
            <person name="Kildgaard S."/>
            <person name="Isbrandt T."/>
            <person name="Kuo A."/>
            <person name="Sato A."/>
            <person name="Lyhne E.K."/>
            <person name="Kogle M.E."/>
            <person name="Wiebenga A."/>
            <person name="Kun R.S."/>
            <person name="Lubbers R.J."/>
            <person name="Makela M.R."/>
            <person name="Barry K."/>
            <person name="Chovatia M."/>
            <person name="Clum A."/>
            <person name="Daum C."/>
            <person name="Haridas S."/>
            <person name="He G."/>
            <person name="LaButti K."/>
            <person name="Lipzen A."/>
            <person name="Mondo S."/>
            <person name="Riley R."/>
            <person name="Salamov A."/>
            <person name="Simmons B.A."/>
            <person name="Magnuson J.K."/>
            <person name="Henrissat B."/>
            <person name="Mortensen U.H."/>
            <person name="Larsen T.O."/>
            <person name="Devries R.P."/>
            <person name="Grigoriev I.V."/>
            <person name="Machida M."/>
            <person name="Baker S.E."/>
            <person name="Andersen M.R."/>
        </authorList>
    </citation>
    <scope>NUCLEOTIDE SEQUENCE [LARGE SCALE GENOMIC DNA]</scope>
    <source>
        <strain evidence="2 3">IBT 29228</strain>
    </source>
</reference>
<keyword evidence="1" id="KW-0175">Coiled coil</keyword>
<dbReference type="Proteomes" id="UP000326198">
    <property type="component" value="Unassembled WGS sequence"/>
</dbReference>
<sequence>MTSKFENLLIKLGKPTWAQHLRHAQHIHGPQKTKIDPEWAKDIIQMDTRLREIGQREIFLREEIRALRSANHNHQQQLTTEQRAQLAKWQMELEELARRYWHLEREFYRREASVPPGPLQRAYATWRSDPEWYLLGYLRDDCAGRGGCCGRTCGCCERARDTEKRIRLGHCTIECGCCQRARGFDLTHEDRVKYQKLFDCDLKENEALWDSLKLAYVFGLA</sequence>
<dbReference type="AlphaFoldDB" id="A0A5N7BET5"/>
<organism evidence="2 3">
    <name type="scientific">Aspergillus bertholletiae</name>
    <dbReference type="NCBI Taxonomy" id="1226010"/>
    <lineage>
        <taxon>Eukaryota</taxon>
        <taxon>Fungi</taxon>
        <taxon>Dikarya</taxon>
        <taxon>Ascomycota</taxon>
        <taxon>Pezizomycotina</taxon>
        <taxon>Eurotiomycetes</taxon>
        <taxon>Eurotiomycetidae</taxon>
        <taxon>Eurotiales</taxon>
        <taxon>Aspergillaceae</taxon>
        <taxon>Aspergillus</taxon>
        <taxon>Aspergillus subgen. Circumdati</taxon>
    </lineage>
</organism>
<protein>
    <submittedName>
        <fullName evidence="2">Uncharacterized protein</fullName>
    </submittedName>
</protein>
<gene>
    <name evidence="2" type="ORF">BDV26DRAFT_143036</name>
</gene>
<name>A0A5N7BET5_9EURO</name>
<dbReference type="OrthoDB" id="4440408at2759"/>
<evidence type="ECO:0000313" key="2">
    <source>
        <dbReference type="EMBL" id="KAE8380286.1"/>
    </source>
</evidence>
<dbReference type="EMBL" id="ML736183">
    <property type="protein sequence ID" value="KAE8380286.1"/>
    <property type="molecule type" value="Genomic_DNA"/>
</dbReference>
<proteinExistence type="predicted"/>